<evidence type="ECO:0000256" key="3">
    <source>
        <dbReference type="ARBA" id="ARBA00022729"/>
    </source>
</evidence>
<dbReference type="PRINTS" id="PR00690">
    <property type="entry name" value="ADHESNFAMILY"/>
</dbReference>
<evidence type="ECO:0000256" key="5">
    <source>
        <dbReference type="SAM" id="SignalP"/>
    </source>
</evidence>
<dbReference type="RefSeq" id="WP_289413454.1">
    <property type="nucleotide sequence ID" value="NZ_JAQIBD010000002.1"/>
</dbReference>
<evidence type="ECO:0000313" key="6">
    <source>
        <dbReference type="EMBL" id="MDM5271731.1"/>
    </source>
</evidence>
<keyword evidence="2 4" id="KW-0813">Transport</keyword>
<dbReference type="PANTHER" id="PTHR42953:SF3">
    <property type="entry name" value="HIGH-AFFINITY ZINC UPTAKE SYSTEM PROTEIN ZNUA"/>
    <property type="match status" value="1"/>
</dbReference>
<reference evidence="6" key="1">
    <citation type="submission" date="2023-01" db="EMBL/GenBank/DDBJ databases">
        <title>Sulfurovum sp. zt1-1 genome assembly.</title>
        <authorList>
            <person name="Wang J."/>
        </authorList>
    </citation>
    <scope>NUCLEOTIDE SEQUENCE</scope>
    <source>
        <strain evidence="6">Zt1-1</strain>
    </source>
</reference>
<dbReference type="InterPro" id="IPR050492">
    <property type="entry name" value="Bact_metal-bind_prot9"/>
</dbReference>
<dbReference type="EMBL" id="JAQIBD010000002">
    <property type="protein sequence ID" value="MDM5271731.1"/>
    <property type="molecule type" value="Genomic_DNA"/>
</dbReference>
<gene>
    <name evidence="6" type="ORF">PGH07_06050</name>
</gene>
<keyword evidence="3 5" id="KW-0732">Signal</keyword>
<dbReference type="InterPro" id="IPR006127">
    <property type="entry name" value="ZnuA-like"/>
</dbReference>
<dbReference type="SUPFAM" id="SSF53807">
    <property type="entry name" value="Helical backbone' metal receptor"/>
    <property type="match status" value="1"/>
</dbReference>
<feature type="chain" id="PRO_5047058913" evidence="5">
    <location>
        <begin position="17"/>
        <end position="287"/>
    </location>
</feature>
<sequence>MKKLLLFILVSTYLSANIKTVVSILPEKTFVEAIGGEKVDIALMVMPGNSPHTYEPKPSQMKEITKADIYFKIGVEFEHVWLEKFSNLNAGMKIVDLSESIEKLPMLAHDHHDEHDMHEDDEHEDHDSLDPHIWTDPKNVLIIANNIYNALSKEDPENASYYKKNLEVFTTHVKQTDESIKKILINTPEHAAFMVFHPAWGYFAKAYGLEELPVEVEGKAPKPQELMHLIEEAKQNKVKAIFTQPEFSDATAKLISEELGIKVIKVSPLAPDWSQNLINLANAIAGK</sequence>
<dbReference type="Proteomes" id="UP001169069">
    <property type="component" value="Unassembled WGS sequence"/>
</dbReference>
<evidence type="ECO:0000256" key="2">
    <source>
        <dbReference type="ARBA" id="ARBA00022448"/>
    </source>
</evidence>
<evidence type="ECO:0000256" key="4">
    <source>
        <dbReference type="RuleBase" id="RU003512"/>
    </source>
</evidence>
<accession>A0ABT7QZR1</accession>
<evidence type="ECO:0000256" key="1">
    <source>
        <dbReference type="ARBA" id="ARBA00011028"/>
    </source>
</evidence>
<comment type="caution">
    <text evidence="6">The sequence shown here is derived from an EMBL/GenBank/DDBJ whole genome shotgun (WGS) entry which is preliminary data.</text>
</comment>
<keyword evidence="7" id="KW-1185">Reference proteome</keyword>
<comment type="similarity">
    <text evidence="1 4">Belongs to the bacterial solute-binding protein 9 family.</text>
</comment>
<feature type="signal peptide" evidence="5">
    <location>
        <begin position="1"/>
        <end position="16"/>
    </location>
</feature>
<organism evidence="6 7">
    <name type="scientific">Sulfurovum zhangzhouensis</name>
    <dbReference type="NCBI Taxonomy" id="3019067"/>
    <lineage>
        <taxon>Bacteria</taxon>
        <taxon>Pseudomonadati</taxon>
        <taxon>Campylobacterota</taxon>
        <taxon>Epsilonproteobacteria</taxon>
        <taxon>Campylobacterales</taxon>
        <taxon>Sulfurovaceae</taxon>
        <taxon>Sulfurovum</taxon>
    </lineage>
</organism>
<proteinExistence type="inferred from homology"/>
<name>A0ABT7QZR1_9BACT</name>
<evidence type="ECO:0000313" key="7">
    <source>
        <dbReference type="Proteomes" id="UP001169069"/>
    </source>
</evidence>
<protein>
    <submittedName>
        <fullName evidence="6">Zinc ABC transporter substrate-binding protein</fullName>
    </submittedName>
</protein>
<dbReference type="PANTHER" id="PTHR42953">
    <property type="entry name" value="HIGH-AFFINITY ZINC UPTAKE SYSTEM PROTEIN ZNUA-RELATED"/>
    <property type="match status" value="1"/>
</dbReference>
<dbReference type="Pfam" id="PF01297">
    <property type="entry name" value="ZnuA"/>
    <property type="match status" value="1"/>
</dbReference>
<dbReference type="Gene3D" id="3.40.50.1980">
    <property type="entry name" value="Nitrogenase molybdenum iron protein domain"/>
    <property type="match status" value="2"/>
</dbReference>
<dbReference type="InterPro" id="IPR006128">
    <property type="entry name" value="Lipoprotein_PsaA-like"/>
</dbReference>